<dbReference type="InterPro" id="IPR027417">
    <property type="entry name" value="P-loop_NTPase"/>
</dbReference>
<feature type="domain" description="TraD/TraG TraM recognition site" evidence="3">
    <location>
        <begin position="459"/>
        <end position="525"/>
    </location>
</feature>
<dbReference type="Proteomes" id="UP000036097">
    <property type="component" value="Unassembled WGS sequence"/>
</dbReference>
<dbReference type="PANTHER" id="PTHR30121:SF6">
    <property type="entry name" value="SLR6007 PROTEIN"/>
    <property type="match status" value="1"/>
</dbReference>
<dbReference type="InterPro" id="IPR032689">
    <property type="entry name" value="TraG-D_C"/>
</dbReference>
<keyword evidence="5" id="KW-1185">Reference proteome</keyword>
<dbReference type="CDD" id="cd01127">
    <property type="entry name" value="TrwB_TraG_TraD_VirD4"/>
    <property type="match status" value="1"/>
</dbReference>
<keyword evidence="1" id="KW-1133">Transmembrane helix</keyword>
<dbReference type="PATRIC" id="fig|1195763.3.peg.4008"/>
<evidence type="ECO:0000259" key="3">
    <source>
        <dbReference type="Pfam" id="PF12696"/>
    </source>
</evidence>
<dbReference type="EMBL" id="LDOT01000032">
    <property type="protein sequence ID" value="KLV03479.1"/>
    <property type="molecule type" value="Genomic_DNA"/>
</dbReference>
<proteinExistence type="predicted"/>
<evidence type="ECO:0008006" key="6">
    <source>
        <dbReference type="Google" id="ProtNLM"/>
    </source>
</evidence>
<organism evidence="4 5">
    <name type="scientific">Photobacterium aquae</name>
    <dbReference type="NCBI Taxonomy" id="1195763"/>
    <lineage>
        <taxon>Bacteria</taxon>
        <taxon>Pseudomonadati</taxon>
        <taxon>Pseudomonadota</taxon>
        <taxon>Gammaproteobacteria</taxon>
        <taxon>Vibrionales</taxon>
        <taxon>Vibrionaceae</taxon>
        <taxon>Photobacterium</taxon>
    </lineage>
</organism>
<feature type="transmembrane region" description="Helical" evidence="1">
    <location>
        <begin position="20"/>
        <end position="36"/>
    </location>
</feature>
<dbReference type="STRING" id="1195763.ABT56_18750"/>
<comment type="caution">
    <text evidence="4">The sequence shown here is derived from an EMBL/GenBank/DDBJ whole genome shotgun (WGS) entry which is preliminary data.</text>
</comment>
<name>A0A0J1GVL3_9GAMM</name>
<dbReference type="InterPro" id="IPR051162">
    <property type="entry name" value="T4SS_component"/>
</dbReference>
<dbReference type="Pfam" id="PF12696">
    <property type="entry name" value="TraG-D_C"/>
    <property type="match status" value="1"/>
</dbReference>
<evidence type="ECO:0000256" key="1">
    <source>
        <dbReference type="SAM" id="Phobius"/>
    </source>
</evidence>
<protein>
    <recommendedName>
        <fullName evidence="6">TraD/TraG TraM recognition site domain-containing protein</fullName>
    </recommendedName>
</protein>
<dbReference type="SUPFAM" id="SSF52540">
    <property type="entry name" value="P-loop containing nucleoside triphosphate hydrolases"/>
    <property type="match status" value="1"/>
</dbReference>
<dbReference type="NCBIfam" id="TIGR03743">
    <property type="entry name" value="SXT_TraD"/>
    <property type="match status" value="1"/>
</dbReference>
<keyword evidence="1" id="KW-0812">Transmembrane</keyword>
<accession>A0A0J1GVL3</accession>
<gene>
    <name evidence="4" type="ORF">ABT56_18750</name>
</gene>
<reference evidence="4 5" key="1">
    <citation type="submission" date="2015-05" db="EMBL/GenBank/DDBJ databases">
        <title>Photobacterium galathea sp. nov.</title>
        <authorList>
            <person name="Machado H."/>
            <person name="Gram L."/>
        </authorList>
    </citation>
    <scope>NUCLEOTIDE SEQUENCE [LARGE SCALE GENOMIC DNA]</scope>
    <source>
        <strain evidence="4 5">CGMCC 1.12159</strain>
    </source>
</reference>
<dbReference type="InterPro" id="IPR019476">
    <property type="entry name" value="T4SS_TraD_DNA-bd"/>
</dbReference>
<dbReference type="InterPro" id="IPR022458">
    <property type="entry name" value="Conjugative_coupling_TraG/TraD"/>
</dbReference>
<evidence type="ECO:0000259" key="2">
    <source>
        <dbReference type="Pfam" id="PF10412"/>
    </source>
</evidence>
<dbReference type="AlphaFoldDB" id="A0A0J1GVL3"/>
<keyword evidence="1" id="KW-0472">Membrane</keyword>
<dbReference type="PANTHER" id="PTHR30121">
    <property type="entry name" value="UNCHARACTERIZED PROTEIN YJGR-RELATED"/>
    <property type="match status" value="1"/>
</dbReference>
<sequence length="611" mass="69633">MSDPKKYEYPYRTNHECHLVFIWFFLGLTSLYIQFIDDKLPQRPYQIFSLFCFGIGVWFSFKAIELFISKKRLKGYPLCFLEPNCKEILKAKKNNIKNKEIWLGWGNEWTQKETQLIYELSKRSMVDILGESDLETEKGQGFIHGVLEREKEIKFPISLMNGHTLITGASGSGKTRIFDLIISQLIERGETCILYDPKNDHDIKELCKKTLESLGRSEDFLFLNPSYPRESIRINPLKTFGKSSEISNRVVANIDSGGDRYYVDLCFTVVQSIVDAMHIIGEQVSLVRIKYYFSNYETLIEKTICEWMTLKRVDWRKDFISTLEKLKDPALRAACCISYYEKKVEKKHPSSEIQLLIDFLTTKRKAFENSTGSLTAALTKLTIGEMAELLSPSDLNDHRPMYDIETIITNKKVLFVGSASLADRITSSAITKMFLAELACIASNRYDYKIMKEELGYINIFVDEASEVVCESLLQLVNKSRGAKFRIFIATQGISDFIAEMGDEAMSNQFLSSLNNVISTRSFDKPSQEKIVAGQPTTRVKYIAPAQVNTSSAADPTAMGGNVSERMVEEEVELFSIKLMAKLPDCEYVAQFADGKLIKGRVPIQAKKREA</sequence>
<feature type="domain" description="Type IV secretion system coupling protein TraD DNA-binding" evidence="2">
    <location>
        <begin position="153"/>
        <end position="198"/>
    </location>
</feature>
<evidence type="ECO:0000313" key="5">
    <source>
        <dbReference type="Proteomes" id="UP000036097"/>
    </source>
</evidence>
<dbReference type="RefSeq" id="WP_169753947.1">
    <property type="nucleotide sequence ID" value="NZ_LDOT01000032.1"/>
</dbReference>
<dbReference type="Gene3D" id="3.40.50.300">
    <property type="entry name" value="P-loop containing nucleotide triphosphate hydrolases"/>
    <property type="match status" value="2"/>
</dbReference>
<feature type="transmembrane region" description="Helical" evidence="1">
    <location>
        <begin position="48"/>
        <end position="68"/>
    </location>
</feature>
<dbReference type="Pfam" id="PF10412">
    <property type="entry name" value="TrwB_AAD_bind"/>
    <property type="match status" value="1"/>
</dbReference>
<evidence type="ECO:0000313" key="4">
    <source>
        <dbReference type="EMBL" id="KLV03479.1"/>
    </source>
</evidence>